<keyword evidence="2 5" id="KW-0812">Transmembrane</keyword>
<organism evidence="6 7">
    <name type="scientific">Cinara cedri</name>
    <dbReference type="NCBI Taxonomy" id="506608"/>
    <lineage>
        <taxon>Eukaryota</taxon>
        <taxon>Metazoa</taxon>
        <taxon>Ecdysozoa</taxon>
        <taxon>Arthropoda</taxon>
        <taxon>Hexapoda</taxon>
        <taxon>Insecta</taxon>
        <taxon>Pterygota</taxon>
        <taxon>Neoptera</taxon>
        <taxon>Paraneoptera</taxon>
        <taxon>Hemiptera</taxon>
        <taxon>Sternorrhyncha</taxon>
        <taxon>Aphidomorpha</taxon>
        <taxon>Aphidoidea</taxon>
        <taxon>Aphididae</taxon>
        <taxon>Lachninae</taxon>
        <taxon>Cinara</taxon>
    </lineage>
</organism>
<dbReference type="AlphaFoldDB" id="A0A5E4MV38"/>
<feature type="transmembrane region" description="Helical" evidence="5">
    <location>
        <begin position="388"/>
        <end position="414"/>
    </location>
</feature>
<proteinExistence type="predicted"/>
<feature type="transmembrane region" description="Helical" evidence="5">
    <location>
        <begin position="72"/>
        <end position="94"/>
    </location>
</feature>
<keyword evidence="4 5" id="KW-0472">Membrane</keyword>
<keyword evidence="7" id="KW-1185">Reference proteome</keyword>
<dbReference type="InterPro" id="IPR005178">
    <property type="entry name" value="Ostalpha/TMEM184C"/>
</dbReference>
<feature type="transmembrane region" description="Helical" evidence="5">
    <location>
        <begin position="526"/>
        <end position="550"/>
    </location>
</feature>
<dbReference type="PANTHER" id="PTHR23423">
    <property type="entry name" value="ORGANIC SOLUTE TRANSPORTER-RELATED"/>
    <property type="match status" value="1"/>
</dbReference>
<feature type="transmembrane region" description="Helical" evidence="5">
    <location>
        <begin position="598"/>
        <end position="615"/>
    </location>
</feature>
<evidence type="ECO:0000313" key="6">
    <source>
        <dbReference type="EMBL" id="VVC36099.1"/>
    </source>
</evidence>
<evidence type="ECO:0000256" key="5">
    <source>
        <dbReference type="SAM" id="Phobius"/>
    </source>
</evidence>
<sequence length="702" mass="79359">MDYKYYCESSDKDIFNFLTRLSGTSLALVIFSIPFFWSDMKSISEYWNRWTIFQQKFESCMHKPIQFNITKLVWVVTIVPTAIMTLNIGTSGLFVKVWKISNSIMFIIIFGIINLSTGYFYINCHIFRNMSKEINQRIMELIVTKGTTTRFREHVELWCYMSDLITNFGTVHAGMFCSVALVMYVSSTITLFLFFMILLSTEKQLITAVFLPVVYTNSILMVYSEAAYIAISEIGPKLQWKILNSCVHGLVKQTQREVQDFLELIQIYTTINFGGFCDVNRQFFINRADSTRRRGLSISTSSCPAMAAYSYAESTTALLHREVAEMETTTTLPASPGRLVSVDYPFAAKKMSAPATASTAATAVDYAVKNVSVTLCHPSAGIPSVDEYFTAINLTGVAIFTLGAVCVALIVYLYVDTLRYIIKNAPPMVKTHSAFILSVYPVVAVATYCAILVPRAHLLAEAMTQGMFMASMYQLFCLFMAYCGGEANLIASVKPQSLDMQVPPCCCWPCCCFLPKFTLTKKHLRYLRILVLQLPVVQGFVYMVLLVMWAEEESLYQVNYMYMQPLIVISIICGMWGISMTMRVLGEILQDHKIQGKFIALQLVLVLAKLQGLAFKTMVWKGWLPCKPPISPTVYANLIYNFTMLWEMLLLAALARKLYKRPLPDQCFGDPPKITCCVDLPSNQENNNIINGTYNQCFDMNA</sequence>
<feature type="transmembrane region" description="Helical" evidence="5">
    <location>
        <begin position="562"/>
        <end position="586"/>
    </location>
</feature>
<feature type="transmembrane region" description="Helical" evidence="5">
    <location>
        <begin position="434"/>
        <end position="453"/>
    </location>
</feature>
<feature type="transmembrane region" description="Helical" evidence="5">
    <location>
        <begin position="473"/>
        <end position="491"/>
    </location>
</feature>
<evidence type="ECO:0000256" key="4">
    <source>
        <dbReference type="ARBA" id="ARBA00023136"/>
    </source>
</evidence>
<evidence type="ECO:0000256" key="2">
    <source>
        <dbReference type="ARBA" id="ARBA00022692"/>
    </source>
</evidence>
<accession>A0A5E4MV38</accession>
<name>A0A5E4MV38_9HEMI</name>
<dbReference type="EMBL" id="CABPRJ010001430">
    <property type="protein sequence ID" value="VVC36099.1"/>
    <property type="molecule type" value="Genomic_DNA"/>
</dbReference>
<feature type="transmembrane region" description="Helical" evidence="5">
    <location>
        <begin position="100"/>
        <end position="122"/>
    </location>
</feature>
<keyword evidence="3 5" id="KW-1133">Transmembrane helix</keyword>
<dbReference type="OrthoDB" id="5832279at2759"/>
<reference evidence="6 7" key="1">
    <citation type="submission" date="2019-08" db="EMBL/GenBank/DDBJ databases">
        <authorList>
            <person name="Alioto T."/>
            <person name="Alioto T."/>
            <person name="Gomez Garrido J."/>
        </authorList>
    </citation>
    <scope>NUCLEOTIDE SEQUENCE [LARGE SCALE GENOMIC DNA]</scope>
</reference>
<feature type="transmembrane region" description="Helical" evidence="5">
    <location>
        <begin position="635"/>
        <end position="655"/>
    </location>
</feature>
<protein>
    <submittedName>
        <fullName evidence="6">Organic solute transporter subunit alpha/Transmembrane protein 184</fullName>
    </submittedName>
</protein>
<dbReference type="Proteomes" id="UP000325440">
    <property type="component" value="Unassembled WGS sequence"/>
</dbReference>
<evidence type="ECO:0000256" key="3">
    <source>
        <dbReference type="ARBA" id="ARBA00022989"/>
    </source>
</evidence>
<comment type="subcellular location">
    <subcellularLocation>
        <location evidence="1">Membrane</location>
        <topology evidence="1">Multi-pass membrane protein</topology>
    </subcellularLocation>
</comment>
<evidence type="ECO:0000256" key="1">
    <source>
        <dbReference type="ARBA" id="ARBA00004141"/>
    </source>
</evidence>
<feature type="transmembrane region" description="Helical" evidence="5">
    <location>
        <begin position="14"/>
        <end position="37"/>
    </location>
</feature>
<dbReference type="Pfam" id="PF03619">
    <property type="entry name" value="Solute_trans_a"/>
    <property type="match status" value="1"/>
</dbReference>
<dbReference type="SMART" id="SM01417">
    <property type="entry name" value="Solute_trans_a"/>
    <property type="match status" value="1"/>
</dbReference>
<feature type="transmembrane region" description="Helical" evidence="5">
    <location>
        <begin position="175"/>
        <end position="199"/>
    </location>
</feature>
<dbReference type="GO" id="GO:0016020">
    <property type="term" value="C:membrane"/>
    <property type="evidence" value="ECO:0007669"/>
    <property type="project" value="UniProtKB-SubCell"/>
</dbReference>
<evidence type="ECO:0000313" key="7">
    <source>
        <dbReference type="Proteomes" id="UP000325440"/>
    </source>
</evidence>
<gene>
    <name evidence="6" type="ORF">CINCED_3A018399</name>
</gene>